<dbReference type="SMART" id="SM00335">
    <property type="entry name" value="ANX"/>
    <property type="match status" value="2"/>
</dbReference>
<sequence>MALSDTVQNVTDAFKGVGVDEKCLIENLGKWKAEEGSSFRKSSDLFEKDNERNLEHWRKQHLKHLQNEFLRFNNAVVWWTMHPWERDARLVKKAIKQGSESYGILVEVACSRSSDDLLGARKAYHSLFHHSIEEDVAFKLHSTPQNKLLVALVSAYRYEGGKVKEDHAKSDAKTLASVIKNNTEKKSLVEDEQVLRILTTKSKLHLKEVCEQYNKISDGKNLDEDFGITDLRLQETVQCLCAPQKYFTKVLEQSLQNNDGNKRLKKAVTRVIVTRADNGMKDIKEEFKKKLSVDLSTKIGETSKGNYKDFLLALIERGH</sequence>
<keyword evidence="9" id="KW-1185">Reference proteome</keyword>
<dbReference type="EMBL" id="JAATIQ010000035">
    <property type="protein sequence ID" value="KAF4396576.1"/>
    <property type="molecule type" value="Genomic_DNA"/>
</dbReference>
<keyword evidence="3" id="KW-0106">Calcium</keyword>
<dbReference type="PROSITE" id="PS51897">
    <property type="entry name" value="ANNEXIN_2"/>
    <property type="match status" value="1"/>
</dbReference>
<dbReference type="GO" id="GO:0009408">
    <property type="term" value="P:response to heat"/>
    <property type="evidence" value="ECO:0007669"/>
    <property type="project" value="TreeGrafter"/>
</dbReference>
<dbReference type="Proteomes" id="UP000583929">
    <property type="component" value="Unassembled WGS sequence"/>
</dbReference>
<keyword evidence="2" id="KW-0677">Repeat</keyword>
<dbReference type="Proteomes" id="UP000525078">
    <property type="component" value="Unassembled WGS sequence"/>
</dbReference>
<dbReference type="EMBL" id="JAATIP010000014">
    <property type="protein sequence ID" value="KAF4393440.1"/>
    <property type="molecule type" value="Genomic_DNA"/>
</dbReference>
<dbReference type="Gene3D" id="1.10.220.10">
    <property type="entry name" value="Annexin"/>
    <property type="match status" value="3"/>
</dbReference>
<dbReference type="AlphaFoldDB" id="A0A7J6HG90"/>
<dbReference type="OrthoDB" id="37886at2759"/>
<dbReference type="GO" id="GO:0009651">
    <property type="term" value="P:response to salt stress"/>
    <property type="evidence" value="ECO:0007669"/>
    <property type="project" value="TreeGrafter"/>
</dbReference>
<dbReference type="PANTHER" id="PTHR10502:SF196">
    <property type="entry name" value="ANNEXIN D4"/>
    <property type="match status" value="1"/>
</dbReference>
<evidence type="ECO:0000313" key="6">
    <source>
        <dbReference type="EMBL" id="KAF4393440.1"/>
    </source>
</evidence>
<reference evidence="8 9" key="1">
    <citation type="journal article" date="2020" name="bioRxiv">
        <title>Sequence and annotation of 42 cannabis genomes reveals extensive copy number variation in cannabinoid synthesis and pathogen resistance genes.</title>
        <authorList>
            <person name="Mckernan K.J."/>
            <person name="Helbert Y."/>
            <person name="Kane L.T."/>
            <person name="Ebling H."/>
            <person name="Zhang L."/>
            <person name="Liu B."/>
            <person name="Eaton Z."/>
            <person name="Mclaughlin S."/>
            <person name="Kingan S."/>
            <person name="Baybayan P."/>
            <person name="Concepcion G."/>
            <person name="Jordan M."/>
            <person name="Riva A."/>
            <person name="Barbazuk W."/>
            <person name="Harkins T."/>
        </authorList>
    </citation>
    <scope>NUCLEOTIDE SEQUENCE [LARGE SCALE GENOMIC DNA]</scope>
    <source>
        <strain evidence="8 9">cv. Jamaican Lion 4</strain>
        <strain evidence="7">Father</strain>
        <strain evidence="6">Mother</strain>
        <tissue evidence="6">Leaf</tissue>
    </source>
</reference>
<dbReference type="FunFam" id="1.10.220.10:FF:000006">
    <property type="entry name" value="Annexin"/>
    <property type="match status" value="1"/>
</dbReference>
<dbReference type="GO" id="GO:0005886">
    <property type="term" value="C:plasma membrane"/>
    <property type="evidence" value="ECO:0007669"/>
    <property type="project" value="TreeGrafter"/>
</dbReference>
<dbReference type="FunFam" id="1.10.220.10:FF:000014">
    <property type="entry name" value="annexin D4"/>
    <property type="match status" value="1"/>
</dbReference>
<dbReference type="GO" id="GO:0009409">
    <property type="term" value="P:response to cold"/>
    <property type="evidence" value="ECO:0007669"/>
    <property type="project" value="TreeGrafter"/>
</dbReference>
<comment type="caution">
    <text evidence="6">The sequence shown here is derived from an EMBL/GenBank/DDBJ whole genome shotgun (WGS) entry which is preliminary data.</text>
</comment>
<proteinExistence type="predicted"/>
<dbReference type="InterPro" id="IPR001464">
    <property type="entry name" value="Annexin"/>
</dbReference>
<dbReference type="GO" id="GO:0005737">
    <property type="term" value="C:cytoplasm"/>
    <property type="evidence" value="ECO:0007669"/>
    <property type="project" value="TreeGrafter"/>
</dbReference>
<evidence type="ECO:0000313" key="7">
    <source>
        <dbReference type="EMBL" id="KAF4396576.1"/>
    </source>
</evidence>
<evidence type="ECO:0000256" key="3">
    <source>
        <dbReference type="ARBA" id="ARBA00022837"/>
    </source>
</evidence>
<dbReference type="OMA" id="HEFMRFK"/>
<dbReference type="PRINTS" id="PR00196">
    <property type="entry name" value="ANNEXIN"/>
</dbReference>
<dbReference type="PANTHER" id="PTHR10502">
    <property type="entry name" value="ANNEXIN"/>
    <property type="match status" value="1"/>
</dbReference>
<dbReference type="Pfam" id="PF00191">
    <property type="entry name" value="Annexin"/>
    <property type="match status" value="2"/>
</dbReference>
<dbReference type="GO" id="GO:0001786">
    <property type="term" value="F:phosphatidylserine binding"/>
    <property type="evidence" value="ECO:0007669"/>
    <property type="project" value="TreeGrafter"/>
</dbReference>
<dbReference type="GO" id="GO:0009414">
    <property type="term" value="P:response to water deprivation"/>
    <property type="evidence" value="ECO:0007669"/>
    <property type="project" value="TreeGrafter"/>
</dbReference>
<dbReference type="GO" id="GO:0005544">
    <property type="term" value="F:calcium-dependent phospholipid binding"/>
    <property type="evidence" value="ECO:0007669"/>
    <property type="project" value="UniProtKB-KW"/>
</dbReference>
<organism evidence="6 8">
    <name type="scientific">Cannabis sativa</name>
    <name type="common">Hemp</name>
    <name type="synonym">Marijuana</name>
    <dbReference type="NCBI Taxonomy" id="3483"/>
    <lineage>
        <taxon>Eukaryota</taxon>
        <taxon>Viridiplantae</taxon>
        <taxon>Streptophyta</taxon>
        <taxon>Embryophyta</taxon>
        <taxon>Tracheophyta</taxon>
        <taxon>Spermatophyta</taxon>
        <taxon>Magnoliopsida</taxon>
        <taxon>eudicotyledons</taxon>
        <taxon>Gunneridae</taxon>
        <taxon>Pentapetalae</taxon>
        <taxon>rosids</taxon>
        <taxon>fabids</taxon>
        <taxon>Rosales</taxon>
        <taxon>Cannabaceae</taxon>
        <taxon>Cannabis</taxon>
    </lineage>
</organism>
<evidence type="ECO:0000256" key="2">
    <source>
        <dbReference type="ARBA" id="ARBA00022737"/>
    </source>
</evidence>
<gene>
    <name evidence="6" type="ORF">F8388_023244</name>
    <name evidence="7" type="ORF">G4B88_028890</name>
</gene>
<keyword evidence="4" id="KW-0041">Annexin</keyword>
<accession>A0A7J6HG90</accession>
<dbReference type="SUPFAM" id="SSF47874">
    <property type="entry name" value="Annexin"/>
    <property type="match status" value="1"/>
</dbReference>
<evidence type="ECO:0000313" key="8">
    <source>
        <dbReference type="Proteomes" id="UP000525078"/>
    </source>
</evidence>
<evidence type="ECO:0000256" key="4">
    <source>
        <dbReference type="ARBA" id="ARBA00023216"/>
    </source>
</evidence>
<protein>
    <submittedName>
        <fullName evidence="6">Uncharacterized protein</fullName>
    </submittedName>
</protein>
<dbReference type="InterPro" id="IPR018502">
    <property type="entry name" value="Annexin_repeat"/>
</dbReference>
<evidence type="ECO:0000256" key="5">
    <source>
        <dbReference type="ARBA" id="ARBA00023302"/>
    </source>
</evidence>
<evidence type="ECO:0000313" key="9">
    <source>
        <dbReference type="Proteomes" id="UP000583929"/>
    </source>
</evidence>
<evidence type="ECO:0000256" key="1">
    <source>
        <dbReference type="ARBA" id="ARBA00022723"/>
    </source>
</evidence>
<keyword evidence="5" id="KW-0111">Calcium/phospholipid-binding</keyword>
<accession>A0A803NSR2</accession>
<dbReference type="InterPro" id="IPR037104">
    <property type="entry name" value="Annexin_sf"/>
</dbReference>
<keyword evidence="1" id="KW-0479">Metal-binding</keyword>
<dbReference type="GO" id="GO:0005509">
    <property type="term" value="F:calcium ion binding"/>
    <property type="evidence" value="ECO:0007669"/>
    <property type="project" value="InterPro"/>
</dbReference>
<name>A0A7J6HG90_CANSA</name>